<sequence length="152" mass="16870">MKRVAGAPLVFIWFCGLTPPCTKVNQGGSWLGFVEGSGSFKRMAVVSKNSTEVGWNRRRKMGGRENRTPAAMTSFWLFSDAVHNDNNAFATYSVTWSRDLYIAFTSNGTINQCVANTAQPLRTMHSSSIVASARFESHFSKFAKTLLVFQTN</sequence>
<feature type="chain" id="PRO_5021822595" description="DOMON domain-containing protein" evidence="1">
    <location>
        <begin position="24"/>
        <end position="152"/>
    </location>
</feature>
<evidence type="ECO:0000313" key="3">
    <source>
        <dbReference type="Proteomes" id="UP000315295"/>
    </source>
</evidence>
<protein>
    <recommendedName>
        <fullName evidence="4">DOMON domain-containing protein</fullName>
    </recommendedName>
</protein>
<dbReference type="AlphaFoldDB" id="A0A540LXT5"/>
<evidence type="ECO:0000256" key="1">
    <source>
        <dbReference type="SAM" id="SignalP"/>
    </source>
</evidence>
<evidence type="ECO:0000313" key="2">
    <source>
        <dbReference type="EMBL" id="TQD91139.1"/>
    </source>
</evidence>
<keyword evidence="1" id="KW-0732">Signal</keyword>
<accession>A0A540LXT5</accession>
<comment type="caution">
    <text evidence="2">The sequence shown here is derived from an EMBL/GenBank/DDBJ whole genome shotgun (WGS) entry which is preliminary data.</text>
</comment>
<gene>
    <name evidence="2" type="ORF">C1H46_023258</name>
</gene>
<dbReference type="EMBL" id="VIEB01000430">
    <property type="protein sequence ID" value="TQD91139.1"/>
    <property type="molecule type" value="Genomic_DNA"/>
</dbReference>
<organism evidence="2 3">
    <name type="scientific">Malus baccata</name>
    <name type="common">Siberian crab apple</name>
    <name type="synonym">Pyrus baccata</name>
    <dbReference type="NCBI Taxonomy" id="106549"/>
    <lineage>
        <taxon>Eukaryota</taxon>
        <taxon>Viridiplantae</taxon>
        <taxon>Streptophyta</taxon>
        <taxon>Embryophyta</taxon>
        <taxon>Tracheophyta</taxon>
        <taxon>Spermatophyta</taxon>
        <taxon>Magnoliopsida</taxon>
        <taxon>eudicotyledons</taxon>
        <taxon>Gunneridae</taxon>
        <taxon>Pentapetalae</taxon>
        <taxon>rosids</taxon>
        <taxon>fabids</taxon>
        <taxon>Rosales</taxon>
        <taxon>Rosaceae</taxon>
        <taxon>Amygdaloideae</taxon>
        <taxon>Maleae</taxon>
        <taxon>Malus</taxon>
    </lineage>
</organism>
<evidence type="ECO:0008006" key="4">
    <source>
        <dbReference type="Google" id="ProtNLM"/>
    </source>
</evidence>
<keyword evidence="3" id="KW-1185">Reference proteome</keyword>
<dbReference type="Proteomes" id="UP000315295">
    <property type="component" value="Unassembled WGS sequence"/>
</dbReference>
<proteinExistence type="predicted"/>
<reference evidence="2 3" key="1">
    <citation type="journal article" date="2019" name="G3 (Bethesda)">
        <title>Sequencing of a Wild Apple (Malus baccata) Genome Unravels the Differences Between Cultivated and Wild Apple Species Regarding Disease Resistance and Cold Tolerance.</title>
        <authorList>
            <person name="Chen X."/>
        </authorList>
    </citation>
    <scope>NUCLEOTIDE SEQUENCE [LARGE SCALE GENOMIC DNA]</scope>
    <source>
        <strain evidence="3">cv. Shandingzi</strain>
        <tissue evidence="2">Leaves</tissue>
    </source>
</reference>
<feature type="signal peptide" evidence="1">
    <location>
        <begin position="1"/>
        <end position="23"/>
    </location>
</feature>
<name>A0A540LXT5_MALBA</name>